<protein>
    <submittedName>
        <fullName evidence="1">Uncharacterized protein</fullName>
    </submittedName>
</protein>
<gene>
    <name evidence="1" type="ORF">CCACVL1_18105</name>
</gene>
<reference evidence="1 2" key="1">
    <citation type="submission" date="2013-09" db="EMBL/GenBank/DDBJ databases">
        <title>Corchorus capsularis genome sequencing.</title>
        <authorList>
            <person name="Alam M."/>
            <person name="Haque M.S."/>
            <person name="Islam M.S."/>
            <person name="Emdad E.M."/>
            <person name="Islam M.M."/>
            <person name="Ahmed B."/>
            <person name="Halim A."/>
            <person name="Hossen Q.M.M."/>
            <person name="Hossain M.Z."/>
            <person name="Ahmed R."/>
            <person name="Khan M.M."/>
            <person name="Islam R."/>
            <person name="Rashid M.M."/>
            <person name="Khan S.A."/>
            <person name="Rahman M.S."/>
            <person name="Alam M."/>
        </authorList>
    </citation>
    <scope>NUCLEOTIDE SEQUENCE [LARGE SCALE GENOMIC DNA]</scope>
    <source>
        <strain evidence="2">cv. CVL-1</strain>
        <tissue evidence="1">Whole seedling</tissue>
    </source>
</reference>
<accession>A0A1R3HMV3</accession>
<comment type="caution">
    <text evidence="1">The sequence shown here is derived from an EMBL/GenBank/DDBJ whole genome shotgun (WGS) entry which is preliminary data.</text>
</comment>
<dbReference type="Gramene" id="OMO71675">
    <property type="protein sequence ID" value="OMO71675"/>
    <property type="gene ID" value="CCACVL1_18105"/>
</dbReference>
<evidence type="ECO:0000313" key="2">
    <source>
        <dbReference type="Proteomes" id="UP000188268"/>
    </source>
</evidence>
<evidence type="ECO:0000313" key="1">
    <source>
        <dbReference type="EMBL" id="OMO71675.1"/>
    </source>
</evidence>
<dbReference type="Proteomes" id="UP000188268">
    <property type="component" value="Unassembled WGS sequence"/>
</dbReference>
<sequence>MAPYLKQLPPLLFEKANALQRFHSG</sequence>
<proteinExistence type="predicted"/>
<keyword evidence="2" id="KW-1185">Reference proteome</keyword>
<name>A0A1R3HMV3_COCAP</name>
<dbReference type="AlphaFoldDB" id="A0A1R3HMV3"/>
<dbReference type="EMBL" id="AWWV01011559">
    <property type="protein sequence ID" value="OMO71675.1"/>
    <property type="molecule type" value="Genomic_DNA"/>
</dbReference>
<organism evidence="1 2">
    <name type="scientific">Corchorus capsularis</name>
    <name type="common">Jute</name>
    <dbReference type="NCBI Taxonomy" id="210143"/>
    <lineage>
        <taxon>Eukaryota</taxon>
        <taxon>Viridiplantae</taxon>
        <taxon>Streptophyta</taxon>
        <taxon>Embryophyta</taxon>
        <taxon>Tracheophyta</taxon>
        <taxon>Spermatophyta</taxon>
        <taxon>Magnoliopsida</taxon>
        <taxon>eudicotyledons</taxon>
        <taxon>Gunneridae</taxon>
        <taxon>Pentapetalae</taxon>
        <taxon>rosids</taxon>
        <taxon>malvids</taxon>
        <taxon>Malvales</taxon>
        <taxon>Malvaceae</taxon>
        <taxon>Grewioideae</taxon>
        <taxon>Apeibeae</taxon>
        <taxon>Corchorus</taxon>
    </lineage>
</organism>